<dbReference type="AlphaFoldDB" id="A0AAN7KLQ1"/>
<accession>A0AAN7KLQ1</accession>
<evidence type="ECO:0000256" key="1">
    <source>
        <dbReference type="SAM" id="MobiDB-lite"/>
    </source>
</evidence>
<keyword evidence="3" id="KW-1185">Reference proteome</keyword>
<gene>
    <name evidence="2" type="ORF">SAY86_015239</name>
</gene>
<organism evidence="2 3">
    <name type="scientific">Trapa natans</name>
    <name type="common">Water chestnut</name>
    <dbReference type="NCBI Taxonomy" id="22666"/>
    <lineage>
        <taxon>Eukaryota</taxon>
        <taxon>Viridiplantae</taxon>
        <taxon>Streptophyta</taxon>
        <taxon>Embryophyta</taxon>
        <taxon>Tracheophyta</taxon>
        <taxon>Spermatophyta</taxon>
        <taxon>Magnoliopsida</taxon>
        <taxon>eudicotyledons</taxon>
        <taxon>Gunneridae</taxon>
        <taxon>Pentapetalae</taxon>
        <taxon>rosids</taxon>
        <taxon>malvids</taxon>
        <taxon>Myrtales</taxon>
        <taxon>Lythraceae</taxon>
        <taxon>Trapa</taxon>
    </lineage>
</organism>
<comment type="caution">
    <text evidence="2">The sequence shown here is derived from an EMBL/GenBank/DDBJ whole genome shotgun (WGS) entry which is preliminary data.</text>
</comment>
<reference evidence="2 3" key="1">
    <citation type="journal article" date="2023" name="Hortic Res">
        <title>Pangenome of water caltrop reveals structural variations and asymmetric subgenome divergence after allopolyploidization.</title>
        <authorList>
            <person name="Zhang X."/>
            <person name="Chen Y."/>
            <person name="Wang L."/>
            <person name="Yuan Y."/>
            <person name="Fang M."/>
            <person name="Shi L."/>
            <person name="Lu R."/>
            <person name="Comes H.P."/>
            <person name="Ma Y."/>
            <person name="Chen Y."/>
            <person name="Huang G."/>
            <person name="Zhou Y."/>
            <person name="Zheng Z."/>
            <person name="Qiu Y."/>
        </authorList>
    </citation>
    <scope>NUCLEOTIDE SEQUENCE [LARGE SCALE GENOMIC DNA]</scope>
    <source>
        <strain evidence="2">F231</strain>
    </source>
</reference>
<protein>
    <submittedName>
        <fullName evidence="2">Uncharacterized protein</fullName>
    </submittedName>
</protein>
<dbReference type="Proteomes" id="UP001346149">
    <property type="component" value="Unassembled WGS sequence"/>
</dbReference>
<proteinExistence type="predicted"/>
<dbReference type="PANTHER" id="PTHR35986">
    <property type="entry name" value="EXPRESSED PROTEIN"/>
    <property type="match status" value="1"/>
</dbReference>
<dbReference type="EMBL" id="JAXQNO010000022">
    <property type="protein sequence ID" value="KAK4767489.1"/>
    <property type="molecule type" value="Genomic_DNA"/>
</dbReference>
<dbReference type="PANTHER" id="PTHR35986:SF1">
    <property type="entry name" value="OS10G0430800 PROTEIN"/>
    <property type="match status" value="1"/>
</dbReference>
<feature type="compositionally biased region" description="Basic residues" evidence="1">
    <location>
        <begin position="287"/>
        <end position="299"/>
    </location>
</feature>
<feature type="region of interest" description="Disordered" evidence="1">
    <location>
        <begin position="192"/>
        <end position="306"/>
    </location>
</feature>
<evidence type="ECO:0000313" key="2">
    <source>
        <dbReference type="EMBL" id="KAK4767489.1"/>
    </source>
</evidence>
<name>A0AAN7KLQ1_TRANT</name>
<sequence length="306" mass="34490">MLFSILSKFLRQNRKDTGAQQRVFNNQIPHFKIFFGEFKILTAPWTPVSPTMKPTPQEANFLSACKSKAIRDFVIGAGVGSGIVWAATRRLMTRWQRVNLTGGAAAIFGLWKFGRSLDSSVDHILSLDGSRMQKELANIIVKKYQDDPGKLQLMSKHFYLEEVFDDSTSDKPKFQWRYRSFFGDNITYHHSTPQVATESGSGRSNQPSHDNASLGSRQTLPAISTSDYPVSYGAEETKQDVRQSPMNPGDDMMGDPLDCVFGESSATTKEIYGSIPHDESAQGPATRSHRRSRRRRRRHQEVPLDL</sequence>
<evidence type="ECO:0000313" key="3">
    <source>
        <dbReference type="Proteomes" id="UP001346149"/>
    </source>
</evidence>
<feature type="compositionally biased region" description="Polar residues" evidence="1">
    <location>
        <begin position="192"/>
        <end position="228"/>
    </location>
</feature>